<evidence type="ECO:0000256" key="3">
    <source>
        <dbReference type="ARBA" id="ARBA00022759"/>
    </source>
</evidence>
<gene>
    <name evidence="7" type="ORF">G01um101477_671</name>
</gene>
<organism evidence="7 8">
    <name type="scientific">Candidatus Doudnabacteria bacterium Gr01-1014_77</name>
    <dbReference type="NCBI Taxonomy" id="2017133"/>
    <lineage>
        <taxon>Bacteria</taxon>
        <taxon>Candidatus Doudnaibacteriota</taxon>
    </lineage>
</organism>
<dbReference type="GO" id="GO:0004526">
    <property type="term" value="F:ribonuclease P activity"/>
    <property type="evidence" value="ECO:0007669"/>
    <property type="project" value="UniProtKB-UniRule"/>
</dbReference>
<dbReference type="Gene3D" id="3.30.230.10">
    <property type="match status" value="1"/>
</dbReference>
<proteinExistence type="predicted"/>
<dbReference type="Pfam" id="PF00825">
    <property type="entry name" value="Ribonuclease_P"/>
    <property type="match status" value="1"/>
</dbReference>
<dbReference type="InterPro" id="IPR014721">
    <property type="entry name" value="Ribsml_uS5_D2-typ_fold_subgr"/>
</dbReference>
<dbReference type="InterPro" id="IPR020568">
    <property type="entry name" value="Ribosomal_Su5_D2-typ_SF"/>
</dbReference>
<accession>A0A554J993</accession>
<sequence>MHTPALVIKFVASPKTRTAFVVSKKISKLSVERNRVKRVLREQMRLALPKLVTGDYMLVAKPKAASYKNKELVEQLKYTLTKGKVLKA</sequence>
<dbReference type="EMBL" id="VMFF01000080">
    <property type="protein sequence ID" value="TSC64929.1"/>
    <property type="molecule type" value="Genomic_DNA"/>
</dbReference>
<evidence type="ECO:0000256" key="1">
    <source>
        <dbReference type="ARBA" id="ARBA00022694"/>
    </source>
</evidence>
<dbReference type="PANTHER" id="PTHR33992:SF1">
    <property type="entry name" value="RIBONUCLEASE P PROTEIN COMPONENT"/>
    <property type="match status" value="1"/>
</dbReference>
<evidence type="ECO:0000313" key="7">
    <source>
        <dbReference type="EMBL" id="TSC64929.1"/>
    </source>
</evidence>
<dbReference type="GO" id="GO:0000049">
    <property type="term" value="F:tRNA binding"/>
    <property type="evidence" value="ECO:0007669"/>
    <property type="project" value="InterPro"/>
</dbReference>
<keyword evidence="2" id="KW-0540">Nuclease</keyword>
<evidence type="ECO:0000256" key="5">
    <source>
        <dbReference type="ARBA" id="ARBA00022884"/>
    </source>
</evidence>
<dbReference type="InterPro" id="IPR000100">
    <property type="entry name" value="RNase_P"/>
</dbReference>
<dbReference type="AlphaFoldDB" id="A0A554J993"/>
<keyword evidence="5" id="KW-0694">RNA-binding</keyword>
<comment type="caution">
    <text evidence="7">The sequence shown here is derived from an EMBL/GenBank/DDBJ whole genome shotgun (WGS) entry which is preliminary data.</text>
</comment>
<dbReference type="NCBIfam" id="TIGR00188">
    <property type="entry name" value="rnpA"/>
    <property type="match status" value="1"/>
</dbReference>
<evidence type="ECO:0000256" key="2">
    <source>
        <dbReference type="ARBA" id="ARBA00022722"/>
    </source>
</evidence>
<dbReference type="GO" id="GO:0042781">
    <property type="term" value="F:3'-tRNA processing endoribonuclease activity"/>
    <property type="evidence" value="ECO:0007669"/>
    <property type="project" value="TreeGrafter"/>
</dbReference>
<name>A0A554J993_9BACT</name>
<dbReference type="PANTHER" id="PTHR33992">
    <property type="entry name" value="RIBONUCLEASE P PROTEIN COMPONENT"/>
    <property type="match status" value="1"/>
</dbReference>
<protein>
    <recommendedName>
        <fullName evidence="6">Ribonuclease P protein component</fullName>
        <ecNumber evidence="6">3.1.26.5</ecNumber>
    </recommendedName>
</protein>
<dbReference type="EC" id="3.1.26.5" evidence="6"/>
<dbReference type="SUPFAM" id="SSF54211">
    <property type="entry name" value="Ribosomal protein S5 domain 2-like"/>
    <property type="match status" value="1"/>
</dbReference>
<reference evidence="7 8" key="1">
    <citation type="submission" date="2017-07" db="EMBL/GenBank/DDBJ databases">
        <title>Mechanisms for carbon and nitrogen cycling indicate functional differentiation within the Candidate Phyla Radiation.</title>
        <authorList>
            <person name="Danczak R.E."/>
            <person name="Johnston M.D."/>
            <person name="Kenah C."/>
            <person name="Slattery M."/>
            <person name="Wrighton K.C."/>
            <person name="Wilkins M.J."/>
        </authorList>
    </citation>
    <scope>NUCLEOTIDE SEQUENCE [LARGE SCALE GENOMIC DNA]</scope>
    <source>
        <strain evidence="7">Gr01-1014_77</strain>
    </source>
</reference>
<keyword evidence="1" id="KW-0819">tRNA processing</keyword>
<evidence type="ECO:0000256" key="6">
    <source>
        <dbReference type="NCBIfam" id="TIGR00188"/>
    </source>
</evidence>
<keyword evidence="3" id="KW-0255">Endonuclease</keyword>
<dbReference type="Proteomes" id="UP000319613">
    <property type="component" value="Unassembled WGS sequence"/>
</dbReference>
<dbReference type="GO" id="GO:0030677">
    <property type="term" value="C:ribonuclease P complex"/>
    <property type="evidence" value="ECO:0007669"/>
    <property type="project" value="TreeGrafter"/>
</dbReference>
<evidence type="ECO:0000313" key="8">
    <source>
        <dbReference type="Proteomes" id="UP000319613"/>
    </source>
</evidence>
<keyword evidence="4" id="KW-0378">Hydrolase</keyword>
<evidence type="ECO:0000256" key="4">
    <source>
        <dbReference type="ARBA" id="ARBA00022801"/>
    </source>
</evidence>